<protein>
    <submittedName>
        <fullName evidence="1">Uncharacterized protein</fullName>
    </submittedName>
</protein>
<name>C6HMU9_AJECH</name>
<proteinExistence type="predicted"/>
<dbReference type="EMBL" id="GG692431">
    <property type="protein sequence ID" value="EER38546.1"/>
    <property type="molecule type" value="Genomic_DNA"/>
</dbReference>
<dbReference type="HOGENOM" id="CLU_1049586_0_0_1"/>
<organism evidence="1 2">
    <name type="scientific">Ajellomyces capsulatus (strain H143)</name>
    <name type="common">Darling's disease fungus</name>
    <name type="synonym">Histoplasma capsulatum</name>
    <dbReference type="NCBI Taxonomy" id="544712"/>
    <lineage>
        <taxon>Eukaryota</taxon>
        <taxon>Fungi</taxon>
        <taxon>Dikarya</taxon>
        <taxon>Ascomycota</taxon>
        <taxon>Pezizomycotina</taxon>
        <taxon>Eurotiomycetes</taxon>
        <taxon>Eurotiomycetidae</taxon>
        <taxon>Onygenales</taxon>
        <taxon>Ajellomycetaceae</taxon>
        <taxon>Histoplasma</taxon>
    </lineage>
</organism>
<dbReference type="AlphaFoldDB" id="C6HMU9"/>
<reference evidence="2" key="1">
    <citation type="submission" date="2009-05" db="EMBL/GenBank/DDBJ databases">
        <title>The genome sequence of Ajellomyces capsulatus strain H143.</title>
        <authorList>
            <person name="Champion M."/>
            <person name="Cuomo C.A."/>
            <person name="Ma L.-J."/>
            <person name="Henn M.R."/>
            <person name="Sil A."/>
            <person name="Goldman B."/>
            <person name="Young S.K."/>
            <person name="Kodira C.D."/>
            <person name="Zeng Q."/>
            <person name="Koehrsen M."/>
            <person name="Alvarado L."/>
            <person name="Berlin A.M."/>
            <person name="Borenstein D."/>
            <person name="Chen Z."/>
            <person name="Engels R."/>
            <person name="Freedman E."/>
            <person name="Gellesch M."/>
            <person name="Goldberg J."/>
            <person name="Griggs A."/>
            <person name="Gujja S."/>
            <person name="Heiman D.I."/>
            <person name="Hepburn T.A."/>
            <person name="Howarth C."/>
            <person name="Jen D."/>
            <person name="Larson L."/>
            <person name="Lewis B."/>
            <person name="Mehta T."/>
            <person name="Park D."/>
            <person name="Pearson M."/>
            <person name="Roberts A."/>
            <person name="Saif S."/>
            <person name="Shea T.D."/>
            <person name="Shenoy N."/>
            <person name="Sisk P."/>
            <person name="Stolte C."/>
            <person name="Sykes S."/>
            <person name="Walk T."/>
            <person name="White J."/>
            <person name="Yandava C."/>
            <person name="Klein B."/>
            <person name="McEwen J.G."/>
            <person name="Puccia R."/>
            <person name="Goldman G.H."/>
            <person name="Felipe M.S."/>
            <person name="Nino-Vega G."/>
            <person name="San-Blas G."/>
            <person name="Taylor J.W."/>
            <person name="Mendoza L."/>
            <person name="Galagan J.E."/>
            <person name="Nusbaum C."/>
            <person name="Birren B.W."/>
        </authorList>
    </citation>
    <scope>NUCLEOTIDE SEQUENCE [LARGE SCALE GENOMIC DNA]</scope>
    <source>
        <strain evidence="2">H143</strain>
    </source>
</reference>
<dbReference type="Proteomes" id="UP000002624">
    <property type="component" value="Unassembled WGS sequence"/>
</dbReference>
<accession>C6HMU9</accession>
<evidence type="ECO:0000313" key="2">
    <source>
        <dbReference type="Proteomes" id="UP000002624"/>
    </source>
</evidence>
<gene>
    <name evidence="1" type="ORF">HCDG_07415</name>
</gene>
<dbReference type="OMA" id="PVECKEQ"/>
<evidence type="ECO:0000313" key="1">
    <source>
        <dbReference type="EMBL" id="EER38546.1"/>
    </source>
</evidence>
<sequence>MNLKNLFRADPMLATKCDGVPLSATNPYPPIHIKEASLDGNLMLLMHGIQNQAFSKTPICTYCSFGVPPTWSHTTSFPFIHYIYYLLPASNSIPDILRMGPKHDQILVVNTPVECKEQKPSSNENSNVSIRFLKLAVGYTIDIGWWPQMWSLYCILHPFVQNYKPPTSFLKKQISQKRHKSSMINWSLTRRILANAFLAPKYAICNYYYNNPHCHYQILFRPPTLIALSEFLKLVGGQLSVMAGRKVAIMLLILESASDMITEQT</sequence>
<dbReference type="VEuPathDB" id="FungiDB:HCDG_07415"/>
<dbReference type="OrthoDB" id="10513312at2759"/>